<dbReference type="InterPro" id="IPR005174">
    <property type="entry name" value="KIB1-4_b-propeller"/>
</dbReference>
<dbReference type="Pfam" id="PF03478">
    <property type="entry name" value="Beta-prop_KIB1-4"/>
    <property type="match status" value="2"/>
</dbReference>
<organism evidence="8 9">
    <name type="scientific">Solanum verrucosum</name>
    <dbReference type="NCBI Taxonomy" id="315347"/>
    <lineage>
        <taxon>Eukaryota</taxon>
        <taxon>Viridiplantae</taxon>
        <taxon>Streptophyta</taxon>
        <taxon>Embryophyta</taxon>
        <taxon>Tracheophyta</taxon>
        <taxon>Spermatophyta</taxon>
        <taxon>Magnoliopsida</taxon>
        <taxon>eudicotyledons</taxon>
        <taxon>Gunneridae</taxon>
        <taxon>Pentapetalae</taxon>
        <taxon>asterids</taxon>
        <taxon>lamiids</taxon>
        <taxon>Solanales</taxon>
        <taxon>Solanaceae</taxon>
        <taxon>Solanoideae</taxon>
        <taxon>Solaneae</taxon>
        <taxon>Solanum</taxon>
    </lineage>
</organism>
<dbReference type="EC" id="1.6.5.2" evidence="3"/>
<feature type="region of interest" description="Disordered" evidence="6">
    <location>
        <begin position="1"/>
        <end position="34"/>
    </location>
</feature>
<dbReference type="Pfam" id="PF03358">
    <property type="entry name" value="FMN_red"/>
    <property type="match status" value="1"/>
</dbReference>
<comment type="catalytic activity">
    <reaction evidence="4">
        <text>a quinone + NADH + H(+) = a quinol + NAD(+)</text>
        <dbReference type="Rhea" id="RHEA:46160"/>
        <dbReference type="ChEBI" id="CHEBI:15378"/>
        <dbReference type="ChEBI" id="CHEBI:24646"/>
        <dbReference type="ChEBI" id="CHEBI:57540"/>
        <dbReference type="ChEBI" id="CHEBI:57945"/>
        <dbReference type="ChEBI" id="CHEBI:132124"/>
        <dbReference type="EC" id="1.6.5.2"/>
    </reaction>
</comment>
<dbReference type="GO" id="GO:0010181">
    <property type="term" value="F:FMN binding"/>
    <property type="evidence" value="ECO:0007669"/>
    <property type="project" value="InterPro"/>
</dbReference>
<dbReference type="PANTHER" id="PTHR30546:SF59">
    <property type="entry name" value="NAD(P)H DEHYDROGENASE (QUINONE)"/>
    <property type="match status" value="1"/>
</dbReference>
<evidence type="ECO:0000313" key="8">
    <source>
        <dbReference type="EMBL" id="WMV13032.1"/>
    </source>
</evidence>
<evidence type="ECO:0000256" key="5">
    <source>
        <dbReference type="ARBA" id="ARBA00048983"/>
    </source>
</evidence>
<evidence type="ECO:0000256" key="1">
    <source>
        <dbReference type="ARBA" id="ARBA00001917"/>
    </source>
</evidence>
<name>A0AAF0PY34_SOLVR</name>
<dbReference type="InterPro" id="IPR010089">
    <property type="entry name" value="Flavoprotein_WrbA-like"/>
</dbReference>
<protein>
    <recommendedName>
        <fullName evidence="3">NAD(P)H dehydrogenase (quinone)</fullName>
        <ecNumber evidence="3">1.6.5.2</ecNumber>
    </recommendedName>
</protein>
<dbReference type="Gene3D" id="3.40.50.360">
    <property type="match status" value="1"/>
</dbReference>
<dbReference type="PANTHER" id="PTHR30546">
    <property type="entry name" value="FLAVODOXIN-RELATED PROTEIN WRBA-RELATED"/>
    <property type="match status" value="1"/>
</dbReference>
<dbReference type="PROSITE" id="PS50902">
    <property type="entry name" value="FLAVODOXIN_LIKE"/>
    <property type="match status" value="1"/>
</dbReference>
<accession>A0AAF0PY34</accession>
<evidence type="ECO:0000256" key="6">
    <source>
        <dbReference type="SAM" id="MobiDB-lite"/>
    </source>
</evidence>
<comment type="catalytic activity">
    <reaction evidence="5">
        <text>a quinone + NADPH + H(+) = a quinol + NADP(+)</text>
        <dbReference type="Rhea" id="RHEA:46164"/>
        <dbReference type="ChEBI" id="CHEBI:15378"/>
        <dbReference type="ChEBI" id="CHEBI:24646"/>
        <dbReference type="ChEBI" id="CHEBI:57783"/>
        <dbReference type="ChEBI" id="CHEBI:58349"/>
        <dbReference type="ChEBI" id="CHEBI:132124"/>
        <dbReference type="EC" id="1.6.5.2"/>
    </reaction>
</comment>
<dbReference type="InterPro" id="IPR005025">
    <property type="entry name" value="FMN_Rdtase-like_dom"/>
</dbReference>
<evidence type="ECO:0000256" key="4">
    <source>
        <dbReference type="ARBA" id="ARBA00047678"/>
    </source>
</evidence>
<dbReference type="SUPFAM" id="SSF52218">
    <property type="entry name" value="Flavoproteins"/>
    <property type="match status" value="1"/>
</dbReference>
<feature type="domain" description="Flavodoxin-like" evidence="7">
    <location>
        <begin position="44"/>
        <end position="232"/>
    </location>
</feature>
<keyword evidence="9" id="KW-1185">Reference proteome</keyword>
<proteinExistence type="inferred from homology"/>
<evidence type="ECO:0000259" key="7">
    <source>
        <dbReference type="PROSITE" id="PS50902"/>
    </source>
</evidence>
<dbReference type="InterPro" id="IPR008254">
    <property type="entry name" value="Flavodoxin/NO_synth"/>
</dbReference>
<dbReference type="EMBL" id="CP133612">
    <property type="protein sequence ID" value="WMV13032.1"/>
    <property type="molecule type" value="Genomic_DNA"/>
</dbReference>
<dbReference type="GO" id="GO:0003955">
    <property type="term" value="F:NAD(P)H dehydrogenase (quinone) activity"/>
    <property type="evidence" value="ECO:0007669"/>
    <property type="project" value="UniProtKB-EC"/>
</dbReference>
<dbReference type="AlphaFoldDB" id="A0AAF0PY34"/>
<gene>
    <name evidence="8" type="ORF">MTR67_006417</name>
</gene>
<dbReference type="Proteomes" id="UP001234989">
    <property type="component" value="Chromosome 1"/>
</dbReference>
<dbReference type="GO" id="GO:0016020">
    <property type="term" value="C:membrane"/>
    <property type="evidence" value="ECO:0007669"/>
    <property type="project" value="TreeGrafter"/>
</dbReference>
<sequence>MGKGGGCMPTKNKFPINEPAERPVSQTDITGTGSEAEGSKKLRIFIVFYSMYGHVETLARRLKKGVDGIEGVEGVLYMVPEILAPDVLERMKAPPKNDEIPVISVDELMEADGFLFGFPTRYGCMAAQMKAFFDSTGKLWREQKLAGLPAGFFVSTGTQGGGQETTAWTAVTQLAHHGMLYVPIGYTFGAGMFRMDSIIGGSPYGAGTFSGDGSREPSEPELALAEHQGKYMAMTVKRLSQHHSLRPEVQSEQDDKIPVRPFRHNEYERFITAAFPYYGASFYMETEDTENLLQLVSYCGNGWFLPLLLGISVPQVVAAKTAGIMKNQVQVAPVSYILLLMKGKLGIIQMIPEITTSPSPVTFRAPTDATALYRHRHFVTWQDQLFLVQRKFGSPSVFEVWEADFETNQFNRLFNLDGFIIFLCRRFSAATCSSLPQEKNHVYFTHNNTLYAFHIQFFYSSGGANIQHNTSTGGDKLKKCPSVPVDSNICIHLSLDLQRQISRYLLSQEAYMSFRLVCKLWRSVAPPLRWKVVDQSRLHVASISKPKGWGKSIFLLSPGKQIIHLPQKTDNYFCDTMSFSASPTNSSAWVIFGIAFLNLFQVRISYLRQGDDKWTSITADNEVPFLLSCSSPIYFGEEFYVIGQHGDVAVFGFFRDGNGTPYWVIHKLSQQYSPPISGSCLLFLVQQDQNVLHSVVVTPQHDVHVYELDFGRNLIVRLVKHVKNWIMQFSSPLSTLVTTILTILWKMSLSKY</sequence>
<dbReference type="NCBIfam" id="TIGR01755">
    <property type="entry name" value="flav_wrbA"/>
    <property type="match status" value="1"/>
</dbReference>
<dbReference type="InterPro" id="IPR029039">
    <property type="entry name" value="Flavoprotein-like_sf"/>
</dbReference>
<feature type="compositionally biased region" description="Polar residues" evidence="6">
    <location>
        <begin position="24"/>
        <end position="33"/>
    </location>
</feature>
<dbReference type="NCBIfam" id="NF002999">
    <property type="entry name" value="PRK03767.1"/>
    <property type="match status" value="1"/>
</dbReference>
<comment type="similarity">
    <text evidence="2">Belongs to the WrbA family.</text>
</comment>
<reference evidence="8" key="1">
    <citation type="submission" date="2023-08" db="EMBL/GenBank/DDBJ databases">
        <title>A de novo genome assembly of Solanum verrucosum Schlechtendal, a Mexican diploid species geographically isolated from the other diploid A-genome species in potato relatives.</title>
        <authorList>
            <person name="Hosaka K."/>
        </authorList>
    </citation>
    <scope>NUCLEOTIDE SEQUENCE</scope>
    <source>
        <tissue evidence="8">Young leaves</tissue>
    </source>
</reference>
<evidence type="ECO:0000256" key="2">
    <source>
        <dbReference type="ARBA" id="ARBA00006961"/>
    </source>
</evidence>
<evidence type="ECO:0000313" key="9">
    <source>
        <dbReference type="Proteomes" id="UP001234989"/>
    </source>
</evidence>
<evidence type="ECO:0000256" key="3">
    <source>
        <dbReference type="ARBA" id="ARBA00012648"/>
    </source>
</evidence>
<dbReference type="FunFam" id="3.40.50.360:FF:000001">
    <property type="entry name" value="NAD(P)H dehydrogenase (Quinone) FQR1-like"/>
    <property type="match status" value="1"/>
</dbReference>
<comment type="cofactor">
    <cofactor evidence="1">
        <name>FMN</name>
        <dbReference type="ChEBI" id="CHEBI:58210"/>
    </cofactor>
</comment>